<feature type="transmembrane region" description="Helical" evidence="8">
    <location>
        <begin position="145"/>
        <end position="164"/>
    </location>
</feature>
<evidence type="ECO:0000256" key="3">
    <source>
        <dbReference type="ARBA" id="ARBA00022692"/>
    </source>
</evidence>
<dbReference type="Proteomes" id="UP001500443">
    <property type="component" value="Unassembled WGS sequence"/>
</dbReference>
<proteinExistence type="predicted"/>
<reference evidence="10 11" key="1">
    <citation type="journal article" date="2019" name="Int. J. Syst. Evol. Microbiol.">
        <title>The Global Catalogue of Microorganisms (GCM) 10K type strain sequencing project: providing services to taxonomists for standard genome sequencing and annotation.</title>
        <authorList>
            <consortium name="The Broad Institute Genomics Platform"/>
            <consortium name="The Broad Institute Genome Sequencing Center for Infectious Disease"/>
            <person name="Wu L."/>
            <person name="Ma J."/>
        </authorList>
    </citation>
    <scope>NUCLEOTIDE SEQUENCE [LARGE SCALE GENOMIC DNA]</scope>
    <source>
        <strain evidence="10 11">JCM 15481</strain>
    </source>
</reference>
<evidence type="ECO:0000256" key="6">
    <source>
        <dbReference type="ARBA" id="ARBA00023118"/>
    </source>
</evidence>
<protein>
    <recommendedName>
        <fullName evidence="9">Pycsar effector protein domain-containing protein</fullName>
    </recommendedName>
</protein>
<dbReference type="RefSeq" id="WP_344291872.1">
    <property type="nucleotide sequence ID" value="NZ_BAAAPF010000177.1"/>
</dbReference>
<evidence type="ECO:0000256" key="5">
    <source>
        <dbReference type="ARBA" id="ARBA00022989"/>
    </source>
</evidence>
<evidence type="ECO:0000256" key="1">
    <source>
        <dbReference type="ARBA" id="ARBA00004236"/>
    </source>
</evidence>
<dbReference type="InterPro" id="IPR043760">
    <property type="entry name" value="PycTM_dom"/>
</dbReference>
<keyword evidence="3 8" id="KW-0812">Transmembrane</keyword>
<name>A0ABN2Z4T7_9ACTN</name>
<evidence type="ECO:0000256" key="4">
    <source>
        <dbReference type="ARBA" id="ARBA00022741"/>
    </source>
</evidence>
<comment type="caution">
    <text evidence="10">The sequence shown here is derived from an EMBL/GenBank/DDBJ whole genome shotgun (WGS) entry which is preliminary data.</text>
</comment>
<organism evidence="10 11">
    <name type="scientific">Streptomyces synnematoformans</name>
    <dbReference type="NCBI Taxonomy" id="415721"/>
    <lineage>
        <taxon>Bacteria</taxon>
        <taxon>Bacillati</taxon>
        <taxon>Actinomycetota</taxon>
        <taxon>Actinomycetes</taxon>
        <taxon>Kitasatosporales</taxon>
        <taxon>Streptomycetaceae</taxon>
        <taxon>Streptomyces</taxon>
    </lineage>
</organism>
<keyword evidence="11" id="KW-1185">Reference proteome</keyword>
<keyword evidence="4" id="KW-0547">Nucleotide-binding</keyword>
<keyword evidence="5 8" id="KW-1133">Transmembrane helix</keyword>
<feature type="transmembrane region" description="Helical" evidence="8">
    <location>
        <begin position="36"/>
        <end position="52"/>
    </location>
</feature>
<keyword evidence="6" id="KW-0051">Antiviral defense</keyword>
<evidence type="ECO:0000259" key="9">
    <source>
        <dbReference type="Pfam" id="PF18967"/>
    </source>
</evidence>
<comment type="subcellular location">
    <subcellularLocation>
        <location evidence="1">Cell membrane</location>
    </subcellularLocation>
</comment>
<sequence length="167" mass="17716">MTRGSAGQRVPDAALYIAERLVAATREDLARADTKASILLSGALALPVFVGSRTPKRSLDEDALLWAGAGGVWLLGVALLIGTVLPRTRTRRTTTGVTYYADALHGAELAQLVCLVSRAGEAPTEWLLTQFRDLSGILARKYRSIRWGICCIVAGLTLAAAASLHTG</sequence>
<evidence type="ECO:0000313" key="10">
    <source>
        <dbReference type="EMBL" id="GAA2136720.1"/>
    </source>
</evidence>
<gene>
    <name evidence="10" type="ORF">GCM10009802_45640</name>
</gene>
<evidence type="ECO:0000256" key="8">
    <source>
        <dbReference type="SAM" id="Phobius"/>
    </source>
</evidence>
<evidence type="ECO:0000313" key="11">
    <source>
        <dbReference type="Proteomes" id="UP001500443"/>
    </source>
</evidence>
<keyword evidence="2" id="KW-1003">Cell membrane</keyword>
<dbReference type="EMBL" id="BAAAPF010000177">
    <property type="protein sequence ID" value="GAA2136720.1"/>
    <property type="molecule type" value="Genomic_DNA"/>
</dbReference>
<evidence type="ECO:0000256" key="7">
    <source>
        <dbReference type="ARBA" id="ARBA00023136"/>
    </source>
</evidence>
<dbReference type="Pfam" id="PF18967">
    <property type="entry name" value="PycTM"/>
    <property type="match status" value="1"/>
</dbReference>
<feature type="domain" description="Pycsar effector protein" evidence="9">
    <location>
        <begin position="18"/>
        <end position="162"/>
    </location>
</feature>
<evidence type="ECO:0000256" key="2">
    <source>
        <dbReference type="ARBA" id="ARBA00022475"/>
    </source>
</evidence>
<feature type="transmembrane region" description="Helical" evidence="8">
    <location>
        <begin position="64"/>
        <end position="85"/>
    </location>
</feature>
<keyword evidence="7 8" id="KW-0472">Membrane</keyword>
<accession>A0ABN2Z4T7</accession>